<evidence type="ECO:0000313" key="1">
    <source>
        <dbReference type="EMBL" id="XDV71224.1"/>
    </source>
</evidence>
<organism evidence="1">
    <name type="scientific">Paenarthrobacter sp. AMU7</name>
    <dbReference type="NCBI Taxonomy" id="3162492"/>
    <lineage>
        <taxon>Bacteria</taxon>
        <taxon>Bacillati</taxon>
        <taxon>Actinomycetota</taxon>
        <taxon>Actinomycetes</taxon>
        <taxon>Micrococcales</taxon>
        <taxon>Micrococcaceae</taxon>
        <taxon>Paenarthrobacter</taxon>
    </lineage>
</organism>
<dbReference type="EMBL" id="CP165735">
    <property type="protein sequence ID" value="XDV71224.1"/>
    <property type="molecule type" value="Genomic_DNA"/>
</dbReference>
<sequence>MNRRGFAVVAVVAVLGLAGCSSPTGPDVLAREATAEDELPETVSLISAGADIKAGSARLLTTYDDVEYFAAKSSTGGTACLISVPVGLPGRWRAGCAAVATGEEIITLTGFDDSQATLINDGVDAGQPKYDGWTQIHPNVLYKSR</sequence>
<reference evidence="1" key="1">
    <citation type="submission" date="2024-07" db="EMBL/GenBank/DDBJ databases">
        <authorList>
            <person name="Li J."/>
            <person name="Wei H."/>
            <person name="Ma J."/>
        </authorList>
    </citation>
    <scope>NUCLEOTIDE SEQUENCE</scope>
    <source>
        <strain evidence="1">AMU7</strain>
    </source>
</reference>
<dbReference type="PROSITE" id="PS51257">
    <property type="entry name" value="PROKAR_LIPOPROTEIN"/>
    <property type="match status" value="1"/>
</dbReference>
<protein>
    <recommendedName>
        <fullName evidence="2">Lipoprotein</fullName>
    </recommendedName>
</protein>
<evidence type="ECO:0008006" key="2">
    <source>
        <dbReference type="Google" id="ProtNLM"/>
    </source>
</evidence>
<name>A0AB39YLH2_9MICC</name>
<gene>
    <name evidence="1" type="ORF">ABQM86_20070</name>
</gene>
<proteinExistence type="predicted"/>
<dbReference type="AlphaFoldDB" id="A0AB39YLH2"/>
<dbReference type="RefSeq" id="WP_369745398.1">
    <property type="nucleotide sequence ID" value="NZ_CP165735.1"/>
</dbReference>
<accession>A0AB39YLH2</accession>